<dbReference type="AlphaFoldDB" id="A0A9J6BJ74"/>
<evidence type="ECO:0000256" key="3">
    <source>
        <dbReference type="ARBA" id="ARBA00022825"/>
    </source>
</evidence>
<dbReference type="OrthoDB" id="8440449at2759"/>
<evidence type="ECO:0000256" key="5">
    <source>
        <dbReference type="ARBA" id="ARBA00024195"/>
    </source>
</evidence>
<dbReference type="GO" id="GO:0006508">
    <property type="term" value="P:proteolysis"/>
    <property type="evidence" value="ECO:0007669"/>
    <property type="project" value="UniProtKB-KW"/>
</dbReference>
<gene>
    <name evidence="8" type="ORF">PVAND_000038</name>
</gene>
<evidence type="ECO:0000313" key="8">
    <source>
        <dbReference type="EMBL" id="KAG5669744.1"/>
    </source>
</evidence>
<dbReference type="GO" id="GO:0004252">
    <property type="term" value="F:serine-type endopeptidase activity"/>
    <property type="evidence" value="ECO:0007669"/>
    <property type="project" value="InterPro"/>
</dbReference>
<dbReference type="PANTHER" id="PTHR24276:SF91">
    <property type="entry name" value="AT26814P-RELATED"/>
    <property type="match status" value="1"/>
</dbReference>
<dbReference type="PRINTS" id="PR00722">
    <property type="entry name" value="CHYMOTRYPSIN"/>
</dbReference>
<dbReference type="PROSITE" id="PS00134">
    <property type="entry name" value="TRYPSIN_HIS"/>
    <property type="match status" value="1"/>
</dbReference>
<keyword evidence="1" id="KW-0645">Protease</keyword>
<dbReference type="InterPro" id="IPR018114">
    <property type="entry name" value="TRYPSIN_HIS"/>
</dbReference>
<feature type="domain" description="Peptidase S1" evidence="7">
    <location>
        <begin position="27"/>
        <end position="259"/>
    </location>
</feature>
<accession>A0A9J6BJ74</accession>
<evidence type="ECO:0000313" key="9">
    <source>
        <dbReference type="Proteomes" id="UP001107558"/>
    </source>
</evidence>
<dbReference type="Gene3D" id="2.40.10.10">
    <property type="entry name" value="Trypsin-like serine proteases"/>
    <property type="match status" value="1"/>
</dbReference>
<protein>
    <recommendedName>
        <fullName evidence="7">Peptidase S1 domain-containing protein</fullName>
    </recommendedName>
</protein>
<dbReference type="InterPro" id="IPR001314">
    <property type="entry name" value="Peptidase_S1A"/>
</dbReference>
<keyword evidence="9" id="KW-1185">Reference proteome</keyword>
<keyword evidence="6" id="KW-0732">Signal</keyword>
<dbReference type="Pfam" id="PF00089">
    <property type="entry name" value="Trypsin"/>
    <property type="match status" value="1"/>
</dbReference>
<dbReference type="InterPro" id="IPR050430">
    <property type="entry name" value="Peptidase_S1"/>
</dbReference>
<dbReference type="InterPro" id="IPR001254">
    <property type="entry name" value="Trypsin_dom"/>
</dbReference>
<proteinExistence type="inferred from homology"/>
<organism evidence="8 9">
    <name type="scientific">Polypedilum vanderplanki</name>
    <name type="common">Sleeping chironomid midge</name>
    <dbReference type="NCBI Taxonomy" id="319348"/>
    <lineage>
        <taxon>Eukaryota</taxon>
        <taxon>Metazoa</taxon>
        <taxon>Ecdysozoa</taxon>
        <taxon>Arthropoda</taxon>
        <taxon>Hexapoda</taxon>
        <taxon>Insecta</taxon>
        <taxon>Pterygota</taxon>
        <taxon>Neoptera</taxon>
        <taxon>Endopterygota</taxon>
        <taxon>Diptera</taxon>
        <taxon>Nematocera</taxon>
        <taxon>Chironomoidea</taxon>
        <taxon>Chironomidae</taxon>
        <taxon>Chironominae</taxon>
        <taxon>Polypedilum</taxon>
        <taxon>Polypedilum</taxon>
    </lineage>
</organism>
<dbReference type="PROSITE" id="PS50240">
    <property type="entry name" value="TRYPSIN_DOM"/>
    <property type="match status" value="1"/>
</dbReference>
<evidence type="ECO:0000259" key="7">
    <source>
        <dbReference type="PROSITE" id="PS50240"/>
    </source>
</evidence>
<keyword evidence="2" id="KW-0378">Hydrolase</keyword>
<dbReference type="InterPro" id="IPR043504">
    <property type="entry name" value="Peptidase_S1_PA_chymotrypsin"/>
</dbReference>
<name>A0A9J6BJ74_POLVA</name>
<comment type="similarity">
    <text evidence="5">Belongs to the peptidase S1 family. CLIP subfamily.</text>
</comment>
<evidence type="ECO:0000256" key="1">
    <source>
        <dbReference type="ARBA" id="ARBA00022670"/>
    </source>
</evidence>
<feature type="signal peptide" evidence="6">
    <location>
        <begin position="1"/>
        <end position="20"/>
    </location>
</feature>
<feature type="chain" id="PRO_5039891746" description="Peptidase S1 domain-containing protein" evidence="6">
    <location>
        <begin position="21"/>
        <end position="259"/>
    </location>
</feature>
<dbReference type="Proteomes" id="UP001107558">
    <property type="component" value="Chromosome 3"/>
</dbReference>
<dbReference type="SMART" id="SM00020">
    <property type="entry name" value="Tryp_SPc"/>
    <property type="match status" value="1"/>
</dbReference>
<evidence type="ECO:0000256" key="2">
    <source>
        <dbReference type="ARBA" id="ARBA00022801"/>
    </source>
</evidence>
<dbReference type="EMBL" id="JADBJN010000003">
    <property type="protein sequence ID" value="KAG5669744.1"/>
    <property type="molecule type" value="Genomic_DNA"/>
</dbReference>
<comment type="caution">
    <text evidence="8">The sequence shown here is derived from an EMBL/GenBank/DDBJ whole genome shotgun (WGS) entry which is preliminary data.</text>
</comment>
<keyword evidence="4" id="KW-1015">Disulfide bond</keyword>
<dbReference type="SUPFAM" id="SSF50494">
    <property type="entry name" value="Trypsin-like serine proteases"/>
    <property type="match status" value="1"/>
</dbReference>
<dbReference type="InterPro" id="IPR009003">
    <property type="entry name" value="Peptidase_S1_PA"/>
</dbReference>
<dbReference type="CDD" id="cd00190">
    <property type="entry name" value="Tryp_SPc"/>
    <property type="match status" value="1"/>
</dbReference>
<keyword evidence="3" id="KW-0720">Serine protease</keyword>
<reference evidence="8" key="1">
    <citation type="submission" date="2021-03" db="EMBL/GenBank/DDBJ databases">
        <title>Chromosome level genome of the anhydrobiotic midge Polypedilum vanderplanki.</title>
        <authorList>
            <person name="Yoshida Y."/>
            <person name="Kikawada T."/>
            <person name="Gusev O."/>
        </authorList>
    </citation>
    <scope>NUCLEOTIDE SEQUENCE</scope>
    <source>
        <strain evidence="8">NIAS01</strain>
        <tissue evidence="8">Whole body or cell culture</tissue>
    </source>
</reference>
<dbReference type="FunFam" id="2.40.10.10:FF:000068">
    <property type="entry name" value="transmembrane protease serine 2"/>
    <property type="match status" value="1"/>
</dbReference>
<evidence type="ECO:0000256" key="6">
    <source>
        <dbReference type="SAM" id="SignalP"/>
    </source>
</evidence>
<sequence length="259" mass="28764">MKFIALTSFFFICLISFSFQEELSQFIVNGENANIQDHPYMVNIASTGFSYCGGAILTQRSVVTAAHCLLGVLSRPFLVTATVGSSYRNGRDGQSYRALRLFSHPDFVYPPYVNDIAIIRTTTRIQLSSFVQPIPLAGYDYIGINVSGIFTGFGVSGYGPILVRLPNQLQKMNTTTISNDECREKYKVTDRYDWVVDQKLCVISTPRTSVCAMDSGGPLVINGELAGILVWRIFPCGDELPDVFVRISAVRQWINSVLL</sequence>
<dbReference type="PANTHER" id="PTHR24276">
    <property type="entry name" value="POLYSERASE-RELATED"/>
    <property type="match status" value="1"/>
</dbReference>
<evidence type="ECO:0000256" key="4">
    <source>
        <dbReference type="ARBA" id="ARBA00023157"/>
    </source>
</evidence>